<dbReference type="InterPro" id="IPR038488">
    <property type="entry name" value="Integrase_DNA-bd_sf"/>
</dbReference>
<evidence type="ECO:0000259" key="7">
    <source>
        <dbReference type="PROSITE" id="PS51900"/>
    </source>
</evidence>
<evidence type="ECO:0000256" key="5">
    <source>
        <dbReference type="PROSITE-ProRule" id="PRU01248"/>
    </source>
</evidence>
<feature type="region of interest" description="Disordered" evidence="6">
    <location>
        <begin position="26"/>
        <end position="45"/>
    </location>
</feature>
<evidence type="ECO:0000256" key="6">
    <source>
        <dbReference type="SAM" id="MobiDB-lite"/>
    </source>
</evidence>
<dbReference type="PANTHER" id="PTHR30629:SF2">
    <property type="entry name" value="PROPHAGE INTEGRASE INTS-RELATED"/>
    <property type="match status" value="1"/>
</dbReference>
<dbReference type="AlphaFoldDB" id="A0A1B1UDS8"/>
<gene>
    <name evidence="8" type="ORF">LMTR13_12870</name>
</gene>
<evidence type="ECO:0000256" key="1">
    <source>
        <dbReference type="ARBA" id="ARBA00008857"/>
    </source>
</evidence>
<organism evidence="8 9">
    <name type="scientific">Bradyrhizobium icense</name>
    <dbReference type="NCBI Taxonomy" id="1274631"/>
    <lineage>
        <taxon>Bacteria</taxon>
        <taxon>Pseudomonadati</taxon>
        <taxon>Pseudomonadota</taxon>
        <taxon>Alphaproteobacteria</taxon>
        <taxon>Hyphomicrobiales</taxon>
        <taxon>Nitrobacteraceae</taxon>
        <taxon>Bradyrhizobium</taxon>
    </lineage>
</organism>
<protein>
    <recommendedName>
        <fullName evidence="7">Core-binding (CB) domain-containing protein</fullName>
    </recommendedName>
</protein>
<accession>A0A1B1UDS8</accession>
<dbReference type="Gene3D" id="1.10.443.10">
    <property type="entry name" value="Intergrase catalytic core"/>
    <property type="match status" value="1"/>
</dbReference>
<dbReference type="GO" id="GO:0015074">
    <property type="term" value="P:DNA integration"/>
    <property type="evidence" value="ECO:0007669"/>
    <property type="project" value="UniProtKB-KW"/>
</dbReference>
<sequence>MVRKSGDRVWAFRFTDLEGKRAQMEFAKAGDRDSPSGDALTLSSAREKARDYKVALKREGIDPRVKKRATGQGSKTFKEFAEEQYPVWCQGLSEEELKQWQRSIRDVPSLHDKKLQEITTEHVLEALKAIWTLKPVTASRTRQRIERLMDAAKALRLRTGENPAAWRGNLKHLLPSPRKLNRKKGHRSAPYTKMPQMMTGLRYDAGNAARCTEVGILTVSRSQEIRLMEWTELDFEARTWMVPAEKMKIKGELEPKPHLVPLSDQAIEIIQSMPRTDKYVFPSDHAEQHQPFRANALVGAIERTAVKSTMHGCRTSFRNWGADNKEHNFRREVLEFCLSHRVGDEAELSYWDSEMIQRRRDALQAWADFIKPRKNTSGEQPPESKRQRLKLVA</sequence>
<dbReference type="GO" id="GO:0003677">
    <property type="term" value="F:DNA binding"/>
    <property type="evidence" value="ECO:0007669"/>
    <property type="project" value="UniProtKB-UniRule"/>
</dbReference>
<dbReference type="Proteomes" id="UP000092839">
    <property type="component" value="Chromosome"/>
</dbReference>
<dbReference type="GO" id="GO:0006310">
    <property type="term" value="P:DNA recombination"/>
    <property type="evidence" value="ECO:0007669"/>
    <property type="project" value="UniProtKB-KW"/>
</dbReference>
<reference evidence="8 9" key="1">
    <citation type="submission" date="2016-07" db="EMBL/GenBank/DDBJ databases">
        <title>Complete genome sequence of Bradyrhizobium icense LMTR 13T, a potential inoculant strain isolated from lima bean (Phaseolus lunatus) in Peru.</title>
        <authorList>
            <person name="Ormeno-Orrillo E."/>
            <person name="Duran D."/>
            <person name="Rogel M.A."/>
            <person name="Rey L."/>
            <person name="Imperial J."/>
            <person name="Ruiz-Argueso T."/>
            <person name="Martinez-Romero E."/>
        </authorList>
    </citation>
    <scope>NUCLEOTIDE SEQUENCE [LARGE SCALE GENOMIC DNA]</scope>
    <source>
        <strain evidence="8 9">LMTR 13</strain>
    </source>
</reference>
<dbReference type="InterPro" id="IPR053876">
    <property type="entry name" value="Phage_int_M"/>
</dbReference>
<dbReference type="InterPro" id="IPR002104">
    <property type="entry name" value="Integrase_catalytic"/>
</dbReference>
<feature type="region of interest" description="Disordered" evidence="6">
    <location>
        <begin position="372"/>
        <end position="393"/>
    </location>
</feature>
<evidence type="ECO:0000256" key="2">
    <source>
        <dbReference type="ARBA" id="ARBA00022908"/>
    </source>
</evidence>
<dbReference type="KEGG" id="bic:LMTR13_12870"/>
<dbReference type="EMBL" id="CP016428">
    <property type="protein sequence ID" value="ANW00930.1"/>
    <property type="molecule type" value="Genomic_DNA"/>
</dbReference>
<dbReference type="Pfam" id="PF13356">
    <property type="entry name" value="Arm-DNA-bind_3"/>
    <property type="match status" value="1"/>
</dbReference>
<keyword evidence="2" id="KW-0229">DNA integration</keyword>
<dbReference type="Gene3D" id="3.30.160.390">
    <property type="entry name" value="Integrase, DNA-binding domain"/>
    <property type="match status" value="1"/>
</dbReference>
<dbReference type="InterPro" id="IPR044068">
    <property type="entry name" value="CB"/>
</dbReference>
<dbReference type="Gene3D" id="1.10.150.130">
    <property type="match status" value="1"/>
</dbReference>
<keyword evidence="9" id="KW-1185">Reference proteome</keyword>
<comment type="similarity">
    <text evidence="1">Belongs to the 'phage' integrase family.</text>
</comment>
<dbReference type="Pfam" id="PF00589">
    <property type="entry name" value="Phage_integrase"/>
    <property type="match status" value="1"/>
</dbReference>
<feature type="compositionally biased region" description="Basic and acidic residues" evidence="6">
    <location>
        <begin position="26"/>
        <end position="35"/>
    </location>
</feature>
<dbReference type="Pfam" id="PF22022">
    <property type="entry name" value="Phage_int_M"/>
    <property type="match status" value="1"/>
</dbReference>
<dbReference type="SUPFAM" id="SSF56349">
    <property type="entry name" value="DNA breaking-rejoining enzymes"/>
    <property type="match status" value="1"/>
</dbReference>
<keyword evidence="3 5" id="KW-0238">DNA-binding</keyword>
<proteinExistence type="inferred from homology"/>
<keyword evidence="4" id="KW-0233">DNA recombination</keyword>
<dbReference type="CDD" id="cd00801">
    <property type="entry name" value="INT_P4_C"/>
    <property type="match status" value="1"/>
</dbReference>
<dbReference type="InterPro" id="IPR011010">
    <property type="entry name" value="DNA_brk_join_enz"/>
</dbReference>
<feature type="domain" description="Core-binding (CB)" evidence="7">
    <location>
        <begin position="75"/>
        <end position="153"/>
    </location>
</feature>
<evidence type="ECO:0000313" key="8">
    <source>
        <dbReference type="EMBL" id="ANW00930.1"/>
    </source>
</evidence>
<dbReference type="PROSITE" id="PS51900">
    <property type="entry name" value="CB"/>
    <property type="match status" value="1"/>
</dbReference>
<name>A0A1B1UDS8_9BRAD</name>
<dbReference type="InterPro" id="IPR010998">
    <property type="entry name" value="Integrase_recombinase_N"/>
</dbReference>
<evidence type="ECO:0000256" key="3">
    <source>
        <dbReference type="ARBA" id="ARBA00023125"/>
    </source>
</evidence>
<dbReference type="InterPro" id="IPR025166">
    <property type="entry name" value="Integrase_DNA_bind_dom"/>
</dbReference>
<evidence type="ECO:0000313" key="9">
    <source>
        <dbReference type="Proteomes" id="UP000092839"/>
    </source>
</evidence>
<dbReference type="InterPro" id="IPR013762">
    <property type="entry name" value="Integrase-like_cat_sf"/>
</dbReference>
<dbReference type="InterPro" id="IPR050808">
    <property type="entry name" value="Phage_Integrase"/>
</dbReference>
<evidence type="ECO:0000256" key="4">
    <source>
        <dbReference type="ARBA" id="ARBA00023172"/>
    </source>
</evidence>
<dbReference type="PANTHER" id="PTHR30629">
    <property type="entry name" value="PROPHAGE INTEGRASE"/>
    <property type="match status" value="1"/>
</dbReference>